<protein>
    <submittedName>
        <fullName evidence="1">Uncharacterized protein</fullName>
    </submittedName>
</protein>
<proteinExistence type="predicted"/>
<dbReference type="AlphaFoldDB" id="G6FNM1"/>
<comment type="caution">
    <text evidence="1">The sequence shown here is derived from an EMBL/GenBank/DDBJ whole genome shotgun (WGS) entry which is preliminary data.</text>
</comment>
<dbReference type="Proteomes" id="UP000004344">
    <property type="component" value="Unassembled WGS sequence"/>
</dbReference>
<gene>
    <name evidence="1" type="ORF">FJSC11DRAFT_0468</name>
</gene>
<dbReference type="EMBL" id="AGIZ01000001">
    <property type="protein sequence ID" value="EHC19651.1"/>
    <property type="molecule type" value="Genomic_DNA"/>
</dbReference>
<sequence>MSKPKTNVDKCNDLKSKFQEANLYNNFGNVLVKMHVQGFRCHTNTVIENVRWTFKSFSNFRRR</sequence>
<reference evidence="1 2" key="1">
    <citation type="submission" date="2011-09" db="EMBL/GenBank/DDBJ databases">
        <title>The draft genome of Fischerella sp. JSC-11.</title>
        <authorList>
            <consortium name="US DOE Joint Genome Institute (JGI-PGF)"/>
            <person name="Lucas S."/>
            <person name="Han J."/>
            <person name="Lapidus A."/>
            <person name="Cheng J.-F."/>
            <person name="Goodwin L."/>
            <person name="Pitluck S."/>
            <person name="Peters L."/>
            <person name="Land M.L."/>
            <person name="Hauser L."/>
            <person name="Sarkisova S."/>
            <person name="Bryant D.A."/>
            <person name="Brown I."/>
            <person name="Woyke T.J."/>
        </authorList>
    </citation>
    <scope>NUCLEOTIDE SEQUENCE [LARGE SCALE GENOMIC DNA]</scope>
    <source>
        <strain evidence="1 2">JSC-11</strain>
    </source>
</reference>
<evidence type="ECO:0000313" key="1">
    <source>
        <dbReference type="EMBL" id="EHC19651.1"/>
    </source>
</evidence>
<organism evidence="1 2">
    <name type="scientific">Fischerella thermalis JSC-11</name>
    <dbReference type="NCBI Taxonomy" id="741277"/>
    <lineage>
        <taxon>Bacteria</taxon>
        <taxon>Bacillati</taxon>
        <taxon>Cyanobacteriota</taxon>
        <taxon>Cyanophyceae</taxon>
        <taxon>Nostocales</taxon>
        <taxon>Hapalosiphonaceae</taxon>
        <taxon>Fischerella</taxon>
    </lineage>
</organism>
<name>G6FNM1_9CYAN</name>
<keyword evidence="2" id="KW-1185">Reference proteome</keyword>
<accession>G6FNM1</accession>
<evidence type="ECO:0000313" key="2">
    <source>
        <dbReference type="Proteomes" id="UP000004344"/>
    </source>
</evidence>